<gene>
    <name evidence="1" type="ORF">Sps_02948</name>
</gene>
<dbReference type="RefSeq" id="WP_077753188.1">
    <property type="nucleotide sequence ID" value="NZ_CP014782.1"/>
</dbReference>
<protein>
    <submittedName>
        <fullName evidence="1">Uncharacterized protein</fullName>
    </submittedName>
</protein>
<dbReference type="KEGG" id="spsw:Sps_02948"/>
<reference evidence="1 2" key="1">
    <citation type="submission" date="2016-03" db="EMBL/GenBank/DDBJ databases">
        <title>Complete genome sequence of Shewanella psychrophila WP2, a deep sea bacterium isolated from west Pacific sediment.</title>
        <authorList>
            <person name="Xu G."/>
            <person name="Jian H."/>
        </authorList>
    </citation>
    <scope>NUCLEOTIDE SEQUENCE [LARGE SCALE GENOMIC DNA]</scope>
    <source>
        <strain evidence="1 2">WP2</strain>
    </source>
</reference>
<dbReference type="EMBL" id="CP014782">
    <property type="protein sequence ID" value="AQS38095.1"/>
    <property type="molecule type" value="Genomic_DNA"/>
</dbReference>
<dbReference type="Proteomes" id="UP000189545">
    <property type="component" value="Chromosome"/>
</dbReference>
<evidence type="ECO:0000313" key="1">
    <source>
        <dbReference type="EMBL" id="AQS38095.1"/>
    </source>
</evidence>
<keyword evidence="2" id="KW-1185">Reference proteome</keyword>
<name>A0A1S6HRE8_9GAMM</name>
<accession>A0A1S6HRE8</accession>
<dbReference type="OrthoDB" id="6262672at2"/>
<proteinExistence type="predicted"/>
<dbReference type="AlphaFoldDB" id="A0A1S6HRE8"/>
<organism evidence="1 2">
    <name type="scientific">Shewanella psychrophila</name>
    <dbReference type="NCBI Taxonomy" id="225848"/>
    <lineage>
        <taxon>Bacteria</taxon>
        <taxon>Pseudomonadati</taxon>
        <taxon>Pseudomonadota</taxon>
        <taxon>Gammaproteobacteria</taxon>
        <taxon>Alteromonadales</taxon>
        <taxon>Shewanellaceae</taxon>
        <taxon>Shewanella</taxon>
    </lineage>
</organism>
<evidence type="ECO:0000313" key="2">
    <source>
        <dbReference type="Proteomes" id="UP000189545"/>
    </source>
</evidence>
<sequence length="136" mass="15539">MIYFNNLTGRNYNKVYDEEANNPPADYDPIIFNLDDRQVENAVNEDWQRVIPGQMAMVVQGDEKLSTTVYKISAIERTKDVTTNTEGFIVRGSVLSKLSVKGNRYNISFMLHGIEHKRLTDGSFQRDVNLISAAEY</sequence>